<sequence length="272" mass="28800">MTGARTKERLDILLVEKGLAVSRERAKAYIMAGLVTVDGQKSDKAGTVVPTTARIIVHGDNIGFVSRGGLKLAKALARFNLDLAGKVMADVGASTGGFTDCALQNGIRKVYAIDVGYGQLAWSLRTDARVINMERTNIRHVTPADLGELLDFVSIDVAFISLDKVLPVVKTLLAPHGEVVALIKPQFEAGREKVGKKGVVREPAVHREVINNVVNMAGSLALVPLGLTFSPVKGPEGNIEYLLYLVNYPAAAAVEEAGIAAVVAEAHANLTG</sequence>
<dbReference type="NCBIfam" id="TIGR00478">
    <property type="entry name" value="tly"/>
    <property type="match status" value="1"/>
</dbReference>
<dbReference type="InterPro" id="IPR047048">
    <property type="entry name" value="TlyA"/>
</dbReference>
<dbReference type="SUPFAM" id="SSF55174">
    <property type="entry name" value="Alpha-L RNA-binding motif"/>
    <property type="match status" value="1"/>
</dbReference>
<dbReference type="Pfam" id="PF01728">
    <property type="entry name" value="FtsJ"/>
    <property type="match status" value="1"/>
</dbReference>
<dbReference type="RefSeq" id="WP_144350365.1">
    <property type="nucleotide sequence ID" value="NZ_CP036259.1"/>
</dbReference>
<organism evidence="5 6">
    <name type="scientific">Sporomusa termitida</name>
    <dbReference type="NCBI Taxonomy" id="2377"/>
    <lineage>
        <taxon>Bacteria</taxon>
        <taxon>Bacillati</taxon>
        <taxon>Bacillota</taxon>
        <taxon>Negativicutes</taxon>
        <taxon>Selenomonadales</taxon>
        <taxon>Sporomusaceae</taxon>
        <taxon>Sporomusa</taxon>
    </lineage>
</organism>
<dbReference type="PANTHER" id="PTHR32319">
    <property type="entry name" value="BACTERIAL HEMOLYSIN-LIKE PROTEIN"/>
    <property type="match status" value="1"/>
</dbReference>
<keyword evidence="5" id="KW-0489">Methyltransferase</keyword>
<evidence type="ECO:0000256" key="3">
    <source>
        <dbReference type="PROSITE-ProRule" id="PRU00182"/>
    </source>
</evidence>
<dbReference type="CDD" id="cd00165">
    <property type="entry name" value="S4"/>
    <property type="match status" value="1"/>
</dbReference>
<dbReference type="PIRSF" id="PIRSF005578">
    <property type="entry name" value="TlyA"/>
    <property type="match status" value="1"/>
</dbReference>
<gene>
    <name evidence="5" type="primary">tlyA</name>
    <name evidence="5" type="ORF">SPTER_21310</name>
</gene>
<dbReference type="InterPro" id="IPR036986">
    <property type="entry name" value="S4_RNA-bd_sf"/>
</dbReference>
<keyword evidence="6" id="KW-1185">Reference proteome</keyword>
<dbReference type="Proteomes" id="UP000320776">
    <property type="component" value="Chromosome"/>
</dbReference>
<dbReference type="InterPro" id="IPR002877">
    <property type="entry name" value="RNA_MeTrfase_FtsJ_dom"/>
</dbReference>
<dbReference type="PROSITE" id="PS50889">
    <property type="entry name" value="S4"/>
    <property type="match status" value="1"/>
</dbReference>
<dbReference type="GO" id="GO:0003723">
    <property type="term" value="F:RNA binding"/>
    <property type="evidence" value="ECO:0007669"/>
    <property type="project" value="UniProtKB-KW"/>
</dbReference>
<dbReference type="Gene3D" id="3.10.290.10">
    <property type="entry name" value="RNA-binding S4 domain"/>
    <property type="match status" value="1"/>
</dbReference>
<dbReference type="SUPFAM" id="SSF53335">
    <property type="entry name" value="S-adenosyl-L-methionine-dependent methyltransferases"/>
    <property type="match status" value="1"/>
</dbReference>
<accession>A0A517DU31</accession>
<dbReference type="AlphaFoldDB" id="A0A517DU31"/>
<evidence type="ECO:0000313" key="5">
    <source>
        <dbReference type="EMBL" id="QDR80796.1"/>
    </source>
</evidence>
<dbReference type="EC" id="2.1.1.226" evidence="5"/>
<dbReference type="GO" id="GO:0032259">
    <property type="term" value="P:methylation"/>
    <property type="evidence" value="ECO:0007669"/>
    <property type="project" value="UniProtKB-KW"/>
</dbReference>
<evidence type="ECO:0000259" key="4">
    <source>
        <dbReference type="SMART" id="SM00363"/>
    </source>
</evidence>
<keyword evidence="1 3" id="KW-0694">RNA-binding</keyword>
<dbReference type="PANTHER" id="PTHR32319:SF0">
    <property type="entry name" value="BACTERIAL HEMOLYSIN-LIKE PROTEIN"/>
    <property type="match status" value="1"/>
</dbReference>
<dbReference type="InterPro" id="IPR004538">
    <property type="entry name" value="Hemolysin_A/TlyA"/>
</dbReference>
<evidence type="ECO:0000256" key="1">
    <source>
        <dbReference type="ARBA" id="ARBA00022884"/>
    </source>
</evidence>
<feature type="domain" description="RNA-binding S4" evidence="4">
    <location>
        <begin position="8"/>
        <end position="73"/>
    </location>
</feature>
<protein>
    <submittedName>
        <fullName evidence="5">16S/23S rRNA (Cytidine-2'-O)-methyltransferase TlyA</fullName>
        <ecNumber evidence="5">2.1.1.226</ecNumber>
    </submittedName>
</protein>
<dbReference type="InterPro" id="IPR029063">
    <property type="entry name" value="SAM-dependent_MTases_sf"/>
</dbReference>
<dbReference type="KEGG" id="sted:SPTER_21310"/>
<proteinExistence type="inferred from homology"/>
<dbReference type="InterPro" id="IPR002942">
    <property type="entry name" value="S4_RNA-bd"/>
</dbReference>
<dbReference type="EMBL" id="CP036259">
    <property type="protein sequence ID" value="QDR80796.1"/>
    <property type="molecule type" value="Genomic_DNA"/>
</dbReference>
<dbReference type="SMART" id="SM00363">
    <property type="entry name" value="S4"/>
    <property type="match status" value="1"/>
</dbReference>
<comment type="similarity">
    <text evidence="2">Belongs to the TlyA family.</text>
</comment>
<evidence type="ECO:0000256" key="2">
    <source>
        <dbReference type="ARBA" id="ARBA00029460"/>
    </source>
</evidence>
<reference evidence="5 6" key="1">
    <citation type="submission" date="2019-02" db="EMBL/GenBank/DDBJ databases">
        <title>Closed genome of Sporomusa termitida DSM 4440.</title>
        <authorList>
            <person name="Poehlein A."/>
            <person name="Daniel R."/>
        </authorList>
    </citation>
    <scope>NUCLEOTIDE SEQUENCE [LARGE SCALE GENOMIC DNA]</scope>
    <source>
        <strain evidence="5 6">DSM 4440</strain>
    </source>
</reference>
<keyword evidence="5" id="KW-0808">Transferase</keyword>
<dbReference type="GO" id="GO:0008168">
    <property type="term" value="F:methyltransferase activity"/>
    <property type="evidence" value="ECO:0007669"/>
    <property type="project" value="UniProtKB-KW"/>
</dbReference>
<evidence type="ECO:0000313" key="6">
    <source>
        <dbReference type="Proteomes" id="UP000320776"/>
    </source>
</evidence>
<dbReference type="OrthoDB" id="9784736at2"/>
<dbReference type="Pfam" id="PF01479">
    <property type="entry name" value="S4"/>
    <property type="match status" value="1"/>
</dbReference>
<name>A0A517DU31_9FIRM</name>
<dbReference type="Gene3D" id="3.40.50.150">
    <property type="entry name" value="Vaccinia Virus protein VP39"/>
    <property type="match status" value="1"/>
</dbReference>